<dbReference type="eggNOG" id="COG3746">
    <property type="taxonomic scope" value="Bacteria"/>
</dbReference>
<dbReference type="PROSITE" id="PS51257">
    <property type="entry name" value="PROKAR_LIPOPROTEIN"/>
    <property type="match status" value="1"/>
</dbReference>
<sequence length="495" mass="54368" precursor="true">MRKAREFVVAASFVLACGASAVQAADWIMQQGTEPADTGAYRFFGAGWLTYANNYGCDAFSGLRAPNGTPNGSPSGGPALNNGEYHNACVVPPEFGDTRETNLDNLTAGIRGNLIPGRINYFFAANAGQNFFNYLPFQTSRHVVASVQDASLTFSYIPGARVRVGLFKKPGPEEIQRAAPPEFIFVSASLAQWQQEIFVRSNAYFRTGLPIPGQGYLGGVASYGYDADLGRDWGVQAFDSFKLDRWTLSYALMWGWGNGIHLRENLNPHKDVNAELVAEYDLPGGQGPNKHGIKAYGYYQQGQRQFEINAAGTESEAFDRIRYGVGVRALGELFGEGNGRHRVGFDAMYGQGMIFTTPSGNVVDGNFGDGNLSIAAERGNKARGYTIDYGYYLGDKWRFDLRWGLNQTLYSTAGVWQPADERRVEEWTLGVTHFFMPNLQLSANYQFRDFQAPTAVQPVANTPAAINNASVATRNQDIVTGSVGDRFAVRLVYTF</sequence>
<keyword evidence="1" id="KW-0732">Signal</keyword>
<proteinExistence type="predicted"/>
<accession>C7RMF3</accession>
<evidence type="ECO:0000256" key="1">
    <source>
        <dbReference type="SAM" id="SignalP"/>
    </source>
</evidence>
<dbReference type="KEGG" id="app:CAP2UW1_3986"/>
<evidence type="ECO:0008006" key="3">
    <source>
        <dbReference type="Google" id="ProtNLM"/>
    </source>
</evidence>
<organism evidence="2">
    <name type="scientific">Accumulibacter regalis</name>
    <dbReference type="NCBI Taxonomy" id="522306"/>
    <lineage>
        <taxon>Bacteria</taxon>
        <taxon>Pseudomonadati</taxon>
        <taxon>Pseudomonadota</taxon>
        <taxon>Betaproteobacteria</taxon>
        <taxon>Candidatus Accumulibacter</taxon>
    </lineage>
</organism>
<gene>
    <name evidence="2" type="ordered locus">CAP2UW1_3986</name>
</gene>
<reference evidence="2" key="1">
    <citation type="submission" date="2009-08" db="EMBL/GenBank/DDBJ databases">
        <authorList>
            <consortium name="US DOE Joint Genome Institute"/>
            <person name="Lucas S."/>
            <person name="Copeland A."/>
            <person name="Lapidus A."/>
            <person name="Glavina del Rio T."/>
            <person name="Dalin E."/>
            <person name="Tice H."/>
            <person name="Bruce D."/>
            <person name="Barry K."/>
            <person name="Pitluck S."/>
            <person name="Lowry S."/>
            <person name="Larimer F."/>
            <person name="Land M."/>
            <person name="Hauser L."/>
            <person name="Kyrpides N."/>
            <person name="Ivanova N."/>
            <person name="McMahon K.D."/>
            <person name="Hugenholtz P."/>
        </authorList>
    </citation>
    <scope>NUCLEOTIDE SEQUENCE</scope>
    <source>
        <strain evidence="2">UW-1</strain>
    </source>
</reference>
<dbReference type="Gene3D" id="2.40.160.10">
    <property type="entry name" value="Porin"/>
    <property type="match status" value="1"/>
</dbReference>
<dbReference type="AlphaFoldDB" id="C7RMF3"/>
<dbReference type="HOGENOM" id="CLU_051655_0_0_4"/>
<feature type="chain" id="PRO_5002983675" description="Porin" evidence="1">
    <location>
        <begin position="25"/>
        <end position="495"/>
    </location>
</feature>
<dbReference type="STRING" id="522306.CAP2UW1_3986"/>
<dbReference type="EMBL" id="CP001715">
    <property type="protein sequence ID" value="ACV37231.1"/>
    <property type="molecule type" value="Genomic_DNA"/>
</dbReference>
<dbReference type="SUPFAM" id="SSF56935">
    <property type="entry name" value="Porins"/>
    <property type="match status" value="1"/>
</dbReference>
<protein>
    <recommendedName>
        <fullName evidence="3">Porin</fullName>
    </recommendedName>
</protein>
<evidence type="ECO:0000313" key="2">
    <source>
        <dbReference type="EMBL" id="ACV37231.1"/>
    </source>
</evidence>
<feature type="signal peptide" evidence="1">
    <location>
        <begin position="1"/>
        <end position="24"/>
    </location>
</feature>
<name>C7RMF3_ACCRE</name>
<dbReference type="InterPro" id="IPR023614">
    <property type="entry name" value="Porin_dom_sf"/>
</dbReference>
<reference evidence="2" key="2">
    <citation type="submission" date="2009-09" db="EMBL/GenBank/DDBJ databases">
        <title>Complete sequence of chromosome of Candidatus Accumulibacter phosphatis clade IIA str. UW-1.</title>
        <authorList>
            <consortium name="US DOE Joint Genome Institute"/>
            <person name="Martin H.G."/>
            <person name="Ivanova N."/>
            <person name="Kunin V."/>
            <person name="Warnecke F."/>
            <person name="Barry K."/>
            <person name="He S."/>
            <person name="Salamov A."/>
            <person name="Szeto E."/>
            <person name="Dalin E."/>
            <person name="Pangilinan J.L."/>
            <person name="Lapidus A."/>
            <person name="Lowry S."/>
            <person name="Kyrpides N.C."/>
            <person name="McMahon K.D."/>
            <person name="Hugenholtz P."/>
        </authorList>
    </citation>
    <scope>NUCLEOTIDE SEQUENCE [LARGE SCALE GENOMIC DNA]</scope>
    <source>
        <strain evidence="2">UW-1</strain>
    </source>
</reference>